<organism evidence="2 3">
    <name type="scientific">Endozoicomonas montiporae CL-33</name>
    <dbReference type="NCBI Taxonomy" id="570277"/>
    <lineage>
        <taxon>Bacteria</taxon>
        <taxon>Pseudomonadati</taxon>
        <taxon>Pseudomonadota</taxon>
        <taxon>Gammaproteobacteria</taxon>
        <taxon>Oceanospirillales</taxon>
        <taxon>Endozoicomonadaceae</taxon>
        <taxon>Endozoicomonas</taxon>
    </lineage>
</organism>
<dbReference type="GO" id="GO:0006950">
    <property type="term" value="P:response to stress"/>
    <property type="evidence" value="ECO:0007669"/>
    <property type="project" value="UniProtKB-ARBA"/>
</dbReference>
<name>A0A142BF03_9GAMM</name>
<dbReference type="KEGG" id="emp:EZMO1_3334"/>
<dbReference type="PATRIC" id="fig|570277.3.peg.3582"/>
<dbReference type="EMBL" id="CP013251">
    <property type="protein sequence ID" value="AMO57329.1"/>
    <property type="molecule type" value="Genomic_DNA"/>
</dbReference>
<dbReference type="NCBIfam" id="NF003421">
    <property type="entry name" value="PRK04860.1"/>
    <property type="match status" value="1"/>
</dbReference>
<dbReference type="RefSeq" id="WP_034876951.1">
    <property type="nucleotide sequence ID" value="NZ_CP013251.1"/>
</dbReference>
<dbReference type="Pfam" id="PF10263">
    <property type="entry name" value="SprT-like"/>
    <property type="match status" value="1"/>
</dbReference>
<dbReference type="SMART" id="SM00731">
    <property type="entry name" value="SprT"/>
    <property type="match status" value="1"/>
</dbReference>
<dbReference type="STRING" id="570277.EZMO1_3334"/>
<reference evidence="2 3" key="1">
    <citation type="journal article" date="2016" name="Front. Microbiol.">
        <title>Genomic Insight into the Host-Endosymbiont Relationship of Endozoicomonas montiporae CL-33(T) with its Coral Host.</title>
        <authorList>
            <person name="Ding J.-Y."/>
            <person name="Shiu J.-H."/>
            <person name="Chen W.-M."/>
            <person name="Chiang Y.-R."/>
            <person name="Tang S.-L."/>
        </authorList>
    </citation>
    <scope>NUCLEOTIDE SEQUENCE [LARGE SCALE GENOMIC DNA]</scope>
    <source>
        <strain evidence="2 3">CL-33</strain>
    </source>
</reference>
<protein>
    <recommendedName>
        <fullName evidence="1">SprT-like domain-containing protein</fullName>
    </recommendedName>
</protein>
<dbReference type="PANTHER" id="PTHR38773:SF1">
    <property type="entry name" value="PROTEIN SPRT"/>
    <property type="match status" value="1"/>
</dbReference>
<dbReference type="InterPro" id="IPR006640">
    <property type="entry name" value="SprT-like_domain"/>
</dbReference>
<accession>A0A142BF03</accession>
<dbReference type="PANTHER" id="PTHR38773">
    <property type="entry name" value="PROTEIN SPRT"/>
    <property type="match status" value="1"/>
</dbReference>
<evidence type="ECO:0000313" key="3">
    <source>
        <dbReference type="Proteomes" id="UP000071065"/>
    </source>
</evidence>
<feature type="domain" description="SprT-like" evidence="1">
    <location>
        <begin position="14"/>
        <end position="165"/>
    </location>
</feature>
<gene>
    <name evidence="2" type="ORF">EZMO1_3334</name>
</gene>
<dbReference type="OrthoDB" id="267364at2"/>
<evidence type="ECO:0000259" key="1">
    <source>
        <dbReference type="SMART" id="SM00731"/>
    </source>
</evidence>
<evidence type="ECO:0000313" key="2">
    <source>
        <dbReference type="EMBL" id="AMO57329.1"/>
    </source>
</evidence>
<dbReference type="AlphaFoldDB" id="A0A142BF03"/>
<sequence length="167" mass="19488">MHTTSDLLDQAIQLRIAELYCLAERHFVKRFKRPAILLNLRGETAGQAWPERNQLRLNRVLLEENQQHFLKHTLGHEVAHLIADQVFGRKIRPHGREWTFIMEQVFNLPAKRTHSYDTSQAAKRPFAYICKCPDKVIHLSAIRHNRALRGTVYQCASCKEPLKLKSQ</sequence>
<proteinExistence type="predicted"/>
<dbReference type="Proteomes" id="UP000071065">
    <property type="component" value="Chromosome"/>
</dbReference>